<keyword evidence="3" id="KW-1185">Reference proteome</keyword>
<evidence type="ECO:0000313" key="2">
    <source>
        <dbReference type="EMBL" id="KIY70641.1"/>
    </source>
</evidence>
<dbReference type="OrthoDB" id="3051094at2759"/>
<dbReference type="Proteomes" id="UP000054007">
    <property type="component" value="Unassembled WGS sequence"/>
</dbReference>
<proteinExistence type="predicted"/>
<evidence type="ECO:0000313" key="3">
    <source>
        <dbReference type="Proteomes" id="UP000054007"/>
    </source>
</evidence>
<dbReference type="EMBL" id="KN880465">
    <property type="protein sequence ID" value="KIY70641.1"/>
    <property type="molecule type" value="Genomic_DNA"/>
</dbReference>
<dbReference type="AlphaFoldDB" id="A0A0D7BM11"/>
<dbReference type="Gene3D" id="1.20.1280.50">
    <property type="match status" value="1"/>
</dbReference>
<dbReference type="InterPro" id="IPR001810">
    <property type="entry name" value="F-box_dom"/>
</dbReference>
<protein>
    <recommendedName>
        <fullName evidence="1">F-box domain-containing protein</fullName>
    </recommendedName>
</protein>
<feature type="domain" description="F-box" evidence="1">
    <location>
        <begin position="82"/>
        <end position="138"/>
    </location>
</feature>
<dbReference type="InterPro" id="IPR032675">
    <property type="entry name" value="LRR_dom_sf"/>
</dbReference>
<organism evidence="2 3">
    <name type="scientific">Cylindrobasidium torrendii FP15055 ss-10</name>
    <dbReference type="NCBI Taxonomy" id="1314674"/>
    <lineage>
        <taxon>Eukaryota</taxon>
        <taxon>Fungi</taxon>
        <taxon>Dikarya</taxon>
        <taxon>Basidiomycota</taxon>
        <taxon>Agaricomycotina</taxon>
        <taxon>Agaricomycetes</taxon>
        <taxon>Agaricomycetidae</taxon>
        <taxon>Agaricales</taxon>
        <taxon>Marasmiineae</taxon>
        <taxon>Physalacriaceae</taxon>
        <taxon>Cylindrobasidium</taxon>
    </lineage>
</organism>
<sequence>MNEHFFELPPPFSQYRDRDSPTFVAPPALLTAPRSYIGRIDDESHESELEIRETKAPLAAMSARHNAGMANHHRDFALSYHIHSLPVEILLIIFDFHLREVTVGKFLSIPHDARWTLTHVCRRWRELVSGFSGYWSHIDTDQPAHKWSPGHQELLKLALERSAPGPIIINISLTRMPPKYLPTIVSFQERWKGMAFTGESYNFRELGRLGLRNFPALRCLHLSLVASPPSDREMGNLDDEPGLPIWARVFKIFRLASLVKLSFASTMTSPSDIGSNNTDLRHIMQWPTIKEIMLREHGSGPFSRIFLPLCTNLRVLILHQSLYLRPSPRPTHQSCLLPNLTYLEVTNAQFQHLQCPALVQLCVGGTTASAEIVGCIRRSRCKIRHFVWKVHKFSDAKNHQLPSVLPHLTSFVVDVQSWEPSIGPIISNVLEPFCEGQAPTLHHLATFRLISTLAIHECTGQLCTTFAEFIEQHPSLLMFDICIRVPGSLPHQSSRDKMRKLLRESELMRHLREGERKRGKALLVRDFVTDEGMVNLGACLQIMTEIRTLNDMPCMLECLKTRRLHGNPTISQRYPWSLWLLGQRVLLFWIKRDYERSVKQTAKDKIKAWLVQLPTKFT</sequence>
<dbReference type="SUPFAM" id="SSF52047">
    <property type="entry name" value="RNI-like"/>
    <property type="match status" value="1"/>
</dbReference>
<accession>A0A0D7BM11</accession>
<name>A0A0D7BM11_9AGAR</name>
<gene>
    <name evidence="2" type="ORF">CYLTODRAFT_441852</name>
</gene>
<dbReference type="Pfam" id="PF12937">
    <property type="entry name" value="F-box-like"/>
    <property type="match status" value="1"/>
</dbReference>
<dbReference type="Gene3D" id="3.80.10.10">
    <property type="entry name" value="Ribonuclease Inhibitor"/>
    <property type="match status" value="1"/>
</dbReference>
<evidence type="ECO:0000259" key="1">
    <source>
        <dbReference type="Pfam" id="PF12937"/>
    </source>
</evidence>
<reference evidence="2 3" key="1">
    <citation type="journal article" date="2015" name="Fungal Genet. Biol.">
        <title>Evolution of novel wood decay mechanisms in Agaricales revealed by the genome sequences of Fistulina hepatica and Cylindrobasidium torrendii.</title>
        <authorList>
            <person name="Floudas D."/>
            <person name="Held B.W."/>
            <person name="Riley R."/>
            <person name="Nagy L.G."/>
            <person name="Koehler G."/>
            <person name="Ransdell A.S."/>
            <person name="Younus H."/>
            <person name="Chow J."/>
            <person name="Chiniquy J."/>
            <person name="Lipzen A."/>
            <person name="Tritt A."/>
            <person name="Sun H."/>
            <person name="Haridas S."/>
            <person name="LaButti K."/>
            <person name="Ohm R.A."/>
            <person name="Kues U."/>
            <person name="Blanchette R.A."/>
            <person name="Grigoriev I.V."/>
            <person name="Minto R.E."/>
            <person name="Hibbett D.S."/>
        </authorList>
    </citation>
    <scope>NUCLEOTIDE SEQUENCE [LARGE SCALE GENOMIC DNA]</scope>
    <source>
        <strain evidence="2 3">FP15055 ss-10</strain>
    </source>
</reference>